<evidence type="ECO:0000256" key="2">
    <source>
        <dbReference type="ARBA" id="ARBA00006679"/>
    </source>
</evidence>
<comment type="subcellular location">
    <subcellularLocation>
        <location evidence="1">Cell membrane</location>
        <topology evidence="1">Multi-pass membrane protein</topology>
    </subcellularLocation>
</comment>
<gene>
    <name evidence="8" type="ORF">DFR28_101928</name>
</gene>
<keyword evidence="3" id="KW-1003">Cell membrane</keyword>
<keyword evidence="4 7" id="KW-0812">Transmembrane</keyword>
<evidence type="ECO:0000313" key="9">
    <source>
        <dbReference type="Proteomes" id="UP000253083"/>
    </source>
</evidence>
<comment type="similarity">
    <text evidence="2">Belongs to the DoxX family.</text>
</comment>
<feature type="transmembrane region" description="Helical" evidence="7">
    <location>
        <begin position="144"/>
        <end position="162"/>
    </location>
</feature>
<protein>
    <submittedName>
        <fullName evidence="8">Putative oxidoreductase</fullName>
    </submittedName>
</protein>
<evidence type="ECO:0000256" key="6">
    <source>
        <dbReference type="ARBA" id="ARBA00023136"/>
    </source>
</evidence>
<keyword evidence="5 7" id="KW-1133">Transmembrane helix</keyword>
<evidence type="ECO:0000313" key="8">
    <source>
        <dbReference type="EMBL" id="RBP53541.1"/>
    </source>
</evidence>
<organism evidence="8 9">
    <name type="scientific">Arenicella xantha</name>
    <dbReference type="NCBI Taxonomy" id="644221"/>
    <lineage>
        <taxon>Bacteria</taxon>
        <taxon>Pseudomonadati</taxon>
        <taxon>Pseudomonadota</taxon>
        <taxon>Gammaproteobacteria</taxon>
        <taxon>Arenicellales</taxon>
        <taxon>Arenicellaceae</taxon>
        <taxon>Arenicella</taxon>
    </lineage>
</organism>
<feature type="transmembrane region" description="Helical" evidence="7">
    <location>
        <begin position="121"/>
        <end position="138"/>
    </location>
</feature>
<dbReference type="InterPro" id="IPR032808">
    <property type="entry name" value="DoxX"/>
</dbReference>
<name>A0A395JPH0_9GAMM</name>
<comment type="caution">
    <text evidence="8">The sequence shown here is derived from an EMBL/GenBank/DDBJ whole genome shotgun (WGS) entry which is preliminary data.</text>
</comment>
<reference evidence="8 9" key="1">
    <citation type="submission" date="2018-06" db="EMBL/GenBank/DDBJ databases">
        <title>Genomic Encyclopedia of Type Strains, Phase IV (KMG-IV): sequencing the most valuable type-strain genomes for metagenomic binning, comparative biology and taxonomic classification.</title>
        <authorList>
            <person name="Goeker M."/>
        </authorList>
    </citation>
    <scope>NUCLEOTIDE SEQUENCE [LARGE SCALE GENOMIC DNA]</scope>
    <source>
        <strain evidence="8 9">DSM 24032</strain>
    </source>
</reference>
<dbReference type="InterPro" id="IPR051907">
    <property type="entry name" value="DoxX-like_oxidoreductase"/>
</dbReference>
<dbReference type="EMBL" id="QNRT01000001">
    <property type="protein sequence ID" value="RBP53541.1"/>
    <property type="molecule type" value="Genomic_DNA"/>
</dbReference>
<dbReference type="Pfam" id="PF07681">
    <property type="entry name" value="DoxX"/>
    <property type="match status" value="1"/>
</dbReference>
<accession>A0A395JPH0</accession>
<keyword evidence="6 7" id="KW-0472">Membrane</keyword>
<evidence type="ECO:0000256" key="1">
    <source>
        <dbReference type="ARBA" id="ARBA00004651"/>
    </source>
</evidence>
<evidence type="ECO:0000256" key="3">
    <source>
        <dbReference type="ARBA" id="ARBA00022475"/>
    </source>
</evidence>
<dbReference type="InParanoid" id="A0A395JPH0"/>
<dbReference type="AlphaFoldDB" id="A0A395JPH0"/>
<keyword evidence="9" id="KW-1185">Reference proteome</keyword>
<evidence type="ECO:0000256" key="4">
    <source>
        <dbReference type="ARBA" id="ARBA00022692"/>
    </source>
</evidence>
<evidence type="ECO:0000256" key="7">
    <source>
        <dbReference type="SAM" id="Phobius"/>
    </source>
</evidence>
<dbReference type="GO" id="GO:0005886">
    <property type="term" value="C:plasma membrane"/>
    <property type="evidence" value="ECO:0007669"/>
    <property type="project" value="UniProtKB-SubCell"/>
</dbReference>
<dbReference type="OrthoDB" id="121744at2"/>
<sequence length="180" mass="20214">MTIMSRIKSTYQRLTETTGLITIDLSQLFLRLLAAKVFLSSGLTKWNGLFQFNEEKYDLFMYEFFCPEPIREGALLLCNPETLDYEEGATIVSIIKAFALTAGVMEVLLPVLLIAGLFTRFAAIGLLAMTLFIQLAVFPEWSHWWNPAAWWAVTLLAIVATGPGRLSLDRLFGLDTGNRV</sequence>
<evidence type="ECO:0000256" key="5">
    <source>
        <dbReference type="ARBA" id="ARBA00022989"/>
    </source>
</evidence>
<proteinExistence type="inferred from homology"/>
<dbReference type="Proteomes" id="UP000253083">
    <property type="component" value="Unassembled WGS sequence"/>
</dbReference>
<dbReference type="RefSeq" id="WP_113953099.1">
    <property type="nucleotide sequence ID" value="NZ_QNRT01000001.1"/>
</dbReference>
<dbReference type="PANTHER" id="PTHR33452">
    <property type="entry name" value="OXIDOREDUCTASE CATD-RELATED"/>
    <property type="match status" value="1"/>
</dbReference>
<dbReference type="PANTHER" id="PTHR33452:SF1">
    <property type="entry name" value="INNER MEMBRANE PROTEIN YPHA-RELATED"/>
    <property type="match status" value="1"/>
</dbReference>